<dbReference type="PROSITE" id="PS50030">
    <property type="entry name" value="UBA"/>
    <property type="match status" value="2"/>
</dbReference>
<evidence type="ECO:0000256" key="5">
    <source>
        <dbReference type="ARBA" id="ARBA00022670"/>
    </source>
</evidence>
<dbReference type="GO" id="GO:0006508">
    <property type="term" value="P:proteolysis"/>
    <property type="evidence" value="ECO:0007669"/>
    <property type="project" value="UniProtKB-KW"/>
</dbReference>
<feature type="domain" description="USP" evidence="17">
    <location>
        <begin position="1"/>
        <end position="339"/>
    </location>
</feature>
<keyword evidence="6" id="KW-0479">Metal-binding</keyword>
<evidence type="ECO:0000256" key="2">
    <source>
        <dbReference type="ARBA" id="ARBA00009085"/>
    </source>
</evidence>
<dbReference type="GO" id="GO:0016579">
    <property type="term" value="P:protein deubiquitination"/>
    <property type="evidence" value="ECO:0007669"/>
    <property type="project" value="InterPro"/>
</dbReference>
<dbReference type="SUPFAM" id="SSF54001">
    <property type="entry name" value="Cysteine proteinases"/>
    <property type="match status" value="1"/>
</dbReference>
<evidence type="ECO:0000256" key="6">
    <source>
        <dbReference type="ARBA" id="ARBA00022723"/>
    </source>
</evidence>
<gene>
    <name evidence="18" type="ORF">H0H81_007049</name>
</gene>
<dbReference type="Pfam" id="PF00443">
    <property type="entry name" value="UCH"/>
    <property type="match status" value="1"/>
</dbReference>
<sequence length="341" mass="37093">MEQRLQCNDCHKVRYRVDAADVVGVAIPAIELGEEDGKKRYGEVQLTQCLETLLGVEALNYVCPSCGKGVHALKQTRFASLPEVLVVHAKKFQLVNWVPSKLDIPVILPPSDILEFGDAHLGHGLQPTETELPDDTPTAATPEFNAAALAQLEGMGFPLVRSQKALLATGNSDAEAAMEWLFAHMDDPDIDAPIVLGQATSATSEPPPEQIAMLADMGFTPAQARKALRETSGDAERAVEWLFNHPDDSGEDAVPTAGPAKAEVEVPGSKVVPARYRLKAFISHKGPSVHSGHYVAHIRVGAGKGEDWVLFNDEKVVKADEESVRELKKLAYLYFFERLEA</sequence>
<accession>A0A9P7GRK7</accession>
<evidence type="ECO:0000256" key="15">
    <source>
        <dbReference type="ARBA" id="ARBA00032096"/>
    </source>
</evidence>
<evidence type="ECO:0000313" key="18">
    <source>
        <dbReference type="EMBL" id="KAG5651892.1"/>
    </source>
</evidence>
<dbReference type="PROSITE" id="PS00973">
    <property type="entry name" value="USP_2"/>
    <property type="match status" value="1"/>
</dbReference>
<dbReference type="CDD" id="cd14385">
    <property type="entry name" value="UBA1_spUBP14_like"/>
    <property type="match status" value="1"/>
</dbReference>
<dbReference type="InterPro" id="IPR009060">
    <property type="entry name" value="UBA-like_sf"/>
</dbReference>
<keyword evidence="19" id="KW-1185">Reference proteome</keyword>
<organism evidence="18 19">
    <name type="scientific">Sphagnurus paluster</name>
    <dbReference type="NCBI Taxonomy" id="117069"/>
    <lineage>
        <taxon>Eukaryota</taxon>
        <taxon>Fungi</taxon>
        <taxon>Dikarya</taxon>
        <taxon>Basidiomycota</taxon>
        <taxon>Agaricomycotina</taxon>
        <taxon>Agaricomycetes</taxon>
        <taxon>Agaricomycetidae</taxon>
        <taxon>Agaricales</taxon>
        <taxon>Tricholomatineae</taxon>
        <taxon>Lyophyllaceae</taxon>
        <taxon>Sphagnurus</taxon>
    </lineage>
</organism>
<dbReference type="InterPro" id="IPR015940">
    <property type="entry name" value="UBA"/>
</dbReference>
<evidence type="ECO:0000256" key="12">
    <source>
        <dbReference type="ARBA" id="ARBA00022833"/>
    </source>
</evidence>
<keyword evidence="8" id="KW-0863">Zinc-finger</keyword>
<evidence type="ECO:0000256" key="7">
    <source>
        <dbReference type="ARBA" id="ARBA00022737"/>
    </source>
</evidence>
<dbReference type="InterPro" id="IPR001394">
    <property type="entry name" value="Peptidase_C19_UCH"/>
</dbReference>
<dbReference type="InterPro" id="IPR028889">
    <property type="entry name" value="USP"/>
</dbReference>
<dbReference type="GO" id="GO:0005634">
    <property type="term" value="C:nucleus"/>
    <property type="evidence" value="ECO:0007669"/>
    <property type="project" value="TreeGrafter"/>
</dbReference>
<evidence type="ECO:0000259" key="17">
    <source>
        <dbReference type="PROSITE" id="PS50235"/>
    </source>
</evidence>
<evidence type="ECO:0000256" key="9">
    <source>
        <dbReference type="ARBA" id="ARBA00022786"/>
    </source>
</evidence>
<dbReference type="GO" id="GO:0005829">
    <property type="term" value="C:cytosol"/>
    <property type="evidence" value="ECO:0007669"/>
    <property type="project" value="TreeGrafter"/>
</dbReference>
<dbReference type="EC" id="3.4.19.12" evidence="3"/>
<dbReference type="InterPro" id="IPR050164">
    <property type="entry name" value="Peptidase_C19"/>
</dbReference>
<reference evidence="18" key="1">
    <citation type="submission" date="2021-02" db="EMBL/GenBank/DDBJ databases">
        <authorList>
            <person name="Nieuwenhuis M."/>
            <person name="Van De Peppel L.J.J."/>
        </authorList>
    </citation>
    <scope>NUCLEOTIDE SEQUENCE</scope>
    <source>
        <strain evidence="18">D49</strain>
    </source>
</reference>
<dbReference type="FunFam" id="1.10.8.10:FF:000103">
    <property type="entry name" value="Ubiquitin carboxyl-terminal hydrolase"/>
    <property type="match status" value="1"/>
</dbReference>
<evidence type="ECO:0000256" key="10">
    <source>
        <dbReference type="ARBA" id="ARBA00022801"/>
    </source>
</evidence>
<dbReference type="FunFam" id="1.10.8.10:FF:000086">
    <property type="entry name" value="Ubiquitin carboxyl-terminal hydrolase"/>
    <property type="match status" value="1"/>
</dbReference>
<keyword evidence="9" id="KW-0833">Ubl conjugation pathway</keyword>
<dbReference type="PANTHER" id="PTHR24006:SF664">
    <property type="entry name" value="UBIQUITIN CARBOXYL-TERMINAL HYDROLASE"/>
    <property type="match status" value="1"/>
</dbReference>
<dbReference type="PANTHER" id="PTHR24006">
    <property type="entry name" value="UBIQUITIN CARBOXYL-TERMINAL HYDROLASE"/>
    <property type="match status" value="1"/>
</dbReference>
<dbReference type="GO" id="GO:0004843">
    <property type="term" value="F:cysteine-type deubiquitinase activity"/>
    <property type="evidence" value="ECO:0007669"/>
    <property type="project" value="UniProtKB-EC"/>
</dbReference>
<comment type="catalytic activity">
    <reaction evidence="1">
        <text>Thiol-dependent hydrolysis of ester, thioester, amide, peptide and isopeptide bonds formed by the C-terminal Gly of ubiquitin (a 76-residue protein attached to proteins as an intracellular targeting signal).</text>
        <dbReference type="EC" id="3.4.19.12"/>
    </reaction>
</comment>
<evidence type="ECO:0000256" key="3">
    <source>
        <dbReference type="ARBA" id="ARBA00012759"/>
    </source>
</evidence>
<proteinExistence type="inferred from homology"/>
<evidence type="ECO:0000256" key="14">
    <source>
        <dbReference type="ARBA" id="ARBA00029889"/>
    </source>
</evidence>
<dbReference type="SMART" id="SM00165">
    <property type="entry name" value="UBA"/>
    <property type="match status" value="2"/>
</dbReference>
<comment type="caution">
    <text evidence="18">The sequence shown here is derived from an EMBL/GenBank/DDBJ whole genome shotgun (WGS) entry which is preliminary data.</text>
</comment>
<evidence type="ECO:0000256" key="1">
    <source>
        <dbReference type="ARBA" id="ARBA00000707"/>
    </source>
</evidence>
<name>A0A9P7GRK7_9AGAR</name>
<evidence type="ECO:0000313" key="19">
    <source>
        <dbReference type="Proteomes" id="UP000717328"/>
    </source>
</evidence>
<dbReference type="PROSITE" id="PS50235">
    <property type="entry name" value="USP_3"/>
    <property type="match status" value="1"/>
</dbReference>
<dbReference type="CDD" id="cd14297">
    <property type="entry name" value="UBA2_spUBP14_like"/>
    <property type="match status" value="1"/>
</dbReference>
<evidence type="ECO:0000256" key="11">
    <source>
        <dbReference type="ARBA" id="ARBA00022807"/>
    </source>
</evidence>
<dbReference type="SUPFAM" id="SSF46934">
    <property type="entry name" value="UBA-like"/>
    <property type="match status" value="1"/>
</dbReference>
<keyword evidence="7" id="KW-0677">Repeat</keyword>
<dbReference type="Proteomes" id="UP000717328">
    <property type="component" value="Unassembled WGS sequence"/>
</dbReference>
<keyword evidence="11" id="KW-0788">Thiol protease</keyword>
<keyword evidence="10" id="KW-0378">Hydrolase</keyword>
<comment type="similarity">
    <text evidence="2">Belongs to the peptidase C19 family.</text>
</comment>
<dbReference type="InterPro" id="IPR018200">
    <property type="entry name" value="USP_CS"/>
</dbReference>
<reference evidence="18" key="2">
    <citation type="submission" date="2021-10" db="EMBL/GenBank/DDBJ databases">
        <title>Phylogenomics reveals ancestral predisposition of the termite-cultivated fungus Termitomyces towards a domesticated lifestyle.</title>
        <authorList>
            <person name="Auxier B."/>
            <person name="Grum-Grzhimaylo A."/>
            <person name="Cardenas M.E."/>
            <person name="Lodge J.D."/>
            <person name="Laessoe T."/>
            <person name="Pedersen O."/>
            <person name="Smith M.E."/>
            <person name="Kuyper T.W."/>
            <person name="Franco-Molano E.A."/>
            <person name="Baroni T.J."/>
            <person name="Aanen D.K."/>
        </authorList>
    </citation>
    <scope>NUCLEOTIDE SEQUENCE</scope>
    <source>
        <strain evidence="18">D49</strain>
    </source>
</reference>
<feature type="domain" description="UBA" evidence="16">
    <location>
        <begin position="143"/>
        <end position="184"/>
    </location>
</feature>
<dbReference type="Pfam" id="PF00627">
    <property type="entry name" value="UBA"/>
    <property type="match status" value="2"/>
</dbReference>
<evidence type="ECO:0000256" key="8">
    <source>
        <dbReference type="ARBA" id="ARBA00022771"/>
    </source>
</evidence>
<protein>
    <recommendedName>
        <fullName evidence="4">Ubiquitin carboxyl-terminal hydrolase 14</fullName>
        <ecNumber evidence="3">3.4.19.12</ecNumber>
    </recommendedName>
    <alternativeName>
        <fullName evidence="13">Deubiquitinating enzyme 14</fullName>
    </alternativeName>
    <alternativeName>
        <fullName evidence="14">Ubiquitin thioesterase 14</fullName>
    </alternativeName>
    <alternativeName>
        <fullName evidence="15">Ubiquitin-specific-processing protease 14</fullName>
    </alternativeName>
</protein>
<dbReference type="InterPro" id="IPR038765">
    <property type="entry name" value="Papain-like_cys_pep_sf"/>
</dbReference>
<dbReference type="GO" id="GO:0008270">
    <property type="term" value="F:zinc ion binding"/>
    <property type="evidence" value="ECO:0007669"/>
    <property type="project" value="UniProtKB-KW"/>
</dbReference>
<evidence type="ECO:0000259" key="16">
    <source>
        <dbReference type="PROSITE" id="PS50030"/>
    </source>
</evidence>
<feature type="domain" description="UBA" evidence="16">
    <location>
        <begin position="205"/>
        <end position="245"/>
    </location>
</feature>
<dbReference type="AlphaFoldDB" id="A0A9P7GRK7"/>
<keyword evidence="5" id="KW-0645">Protease</keyword>
<dbReference type="Gene3D" id="1.10.8.10">
    <property type="entry name" value="DNA helicase RuvA subunit, C-terminal domain"/>
    <property type="match status" value="2"/>
</dbReference>
<evidence type="ECO:0000256" key="13">
    <source>
        <dbReference type="ARBA" id="ARBA00029877"/>
    </source>
</evidence>
<dbReference type="EMBL" id="JABCKI010000185">
    <property type="protein sequence ID" value="KAG5651892.1"/>
    <property type="molecule type" value="Genomic_DNA"/>
</dbReference>
<dbReference type="Gene3D" id="3.90.70.10">
    <property type="entry name" value="Cysteine proteinases"/>
    <property type="match status" value="1"/>
</dbReference>
<evidence type="ECO:0000256" key="4">
    <source>
        <dbReference type="ARBA" id="ARBA00014611"/>
    </source>
</evidence>
<keyword evidence="12" id="KW-0862">Zinc</keyword>
<dbReference type="OrthoDB" id="361536at2759"/>